<dbReference type="EMBL" id="JBANRG010000016">
    <property type="protein sequence ID" value="KAK7459511.1"/>
    <property type="molecule type" value="Genomic_DNA"/>
</dbReference>
<protein>
    <submittedName>
        <fullName evidence="2">Uncharacterized protein</fullName>
    </submittedName>
</protein>
<dbReference type="Proteomes" id="UP001498398">
    <property type="component" value="Unassembled WGS sequence"/>
</dbReference>
<dbReference type="PANTHER" id="PTHR10622">
    <property type="entry name" value="HET DOMAIN-CONTAINING PROTEIN"/>
    <property type="match status" value="1"/>
</dbReference>
<evidence type="ECO:0000256" key="1">
    <source>
        <dbReference type="SAM" id="MobiDB-lite"/>
    </source>
</evidence>
<organism evidence="2 3">
    <name type="scientific">Marasmiellus scandens</name>
    <dbReference type="NCBI Taxonomy" id="2682957"/>
    <lineage>
        <taxon>Eukaryota</taxon>
        <taxon>Fungi</taxon>
        <taxon>Dikarya</taxon>
        <taxon>Basidiomycota</taxon>
        <taxon>Agaricomycotina</taxon>
        <taxon>Agaricomycetes</taxon>
        <taxon>Agaricomycetidae</taxon>
        <taxon>Agaricales</taxon>
        <taxon>Marasmiineae</taxon>
        <taxon>Omphalotaceae</taxon>
        <taxon>Marasmiellus</taxon>
    </lineage>
</organism>
<feature type="compositionally biased region" description="Pro residues" evidence="1">
    <location>
        <begin position="11"/>
        <end position="23"/>
    </location>
</feature>
<name>A0ABR1JEW3_9AGAR</name>
<evidence type="ECO:0000313" key="3">
    <source>
        <dbReference type="Proteomes" id="UP001498398"/>
    </source>
</evidence>
<keyword evidence="3" id="KW-1185">Reference proteome</keyword>
<dbReference type="PANTHER" id="PTHR10622:SF10">
    <property type="entry name" value="HET DOMAIN-CONTAINING PROTEIN"/>
    <property type="match status" value="1"/>
</dbReference>
<gene>
    <name evidence="2" type="ORF">VKT23_009494</name>
</gene>
<sequence length="326" mass="37296">MLGQKLKPVHSGPPPQPPHPLPPCPRQPYCSHCNRVSHDTSPPLIPIYSSAGTSVDKACPRLLINVHTLKLVHFKEDHLVPHYAILTRLWGFKKDRSELMRFACNQAHVDGLDYLLDDTWFINSYEVNNVHRNISYYRNASVCYVIFGSWEYVWRSQAWTLQELLAPPELFFFANESFVGSRTERSKEISDQTGISEDVISGRISVYDVSVQERMTWAMKKATINPLDCIYGLVGILGVSMRMGYKEGYGTAFARLREAFHQQHPDQVDSFEDGWRNIFDRRLHVGCSCHPSEIPYVSPSQNRPFLCGGNITLRSDEVIVLTTYPY</sequence>
<evidence type="ECO:0000313" key="2">
    <source>
        <dbReference type="EMBL" id="KAK7459511.1"/>
    </source>
</evidence>
<accession>A0ABR1JEW3</accession>
<comment type="caution">
    <text evidence="2">The sequence shown here is derived from an EMBL/GenBank/DDBJ whole genome shotgun (WGS) entry which is preliminary data.</text>
</comment>
<proteinExistence type="predicted"/>
<feature type="region of interest" description="Disordered" evidence="1">
    <location>
        <begin position="1"/>
        <end position="23"/>
    </location>
</feature>
<reference evidence="2 3" key="1">
    <citation type="submission" date="2024-01" db="EMBL/GenBank/DDBJ databases">
        <title>A draft genome for the cacao thread blight pathogen Marasmiellus scandens.</title>
        <authorList>
            <person name="Baruah I.K."/>
            <person name="Leung J."/>
            <person name="Bukari Y."/>
            <person name="Amoako-Attah I."/>
            <person name="Meinhardt L.W."/>
            <person name="Bailey B.A."/>
            <person name="Cohen S.P."/>
        </authorList>
    </citation>
    <scope>NUCLEOTIDE SEQUENCE [LARGE SCALE GENOMIC DNA]</scope>
    <source>
        <strain evidence="2 3">GH-19</strain>
    </source>
</reference>